<sequence>MAELLFGIAGVLSVLLGAFFYFKKPAFKTWKSVFDGFETSSTPRKTEKIYGRLYAEKLVFRSLIGASNDGVIIFNELAPYFDKILLPWMNISVVEFHSSRELAKIIFTKSSQESQEVVLPWLPAFNKYVPSKVGFVEI</sequence>
<keyword evidence="1" id="KW-0472">Membrane</keyword>
<proteinExistence type="predicted"/>
<dbReference type="Proteomes" id="UP001557485">
    <property type="component" value="Unassembled WGS sequence"/>
</dbReference>
<keyword evidence="1" id="KW-0812">Transmembrane</keyword>
<evidence type="ECO:0000313" key="3">
    <source>
        <dbReference type="Proteomes" id="UP001557485"/>
    </source>
</evidence>
<evidence type="ECO:0000313" key="2">
    <source>
        <dbReference type="EMBL" id="MEX1668664.1"/>
    </source>
</evidence>
<reference evidence="2 3" key="1">
    <citation type="journal article" date="2011" name="Int. J. Syst. Evol. Microbiol.">
        <title>Zhongshania antarctica gen. nov., sp. nov. and Zhongshania guokunii sp. nov., gammaproteobacteria respectively isolated from coastal attached (fast) ice and surface seawater of the Antarctic.</title>
        <authorList>
            <person name="Li H.J."/>
            <person name="Zhang X.Y."/>
            <person name="Chen C.X."/>
            <person name="Zhang Y.J."/>
            <person name="Gao Z.M."/>
            <person name="Yu Y."/>
            <person name="Chen X.L."/>
            <person name="Chen B."/>
            <person name="Zhang Y.Z."/>
        </authorList>
    </citation>
    <scope>NUCLEOTIDE SEQUENCE [LARGE SCALE GENOMIC DNA]</scope>
    <source>
        <strain evidence="2 3">ZS6-22T</strain>
    </source>
</reference>
<evidence type="ECO:0000256" key="1">
    <source>
        <dbReference type="SAM" id="Phobius"/>
    </source>
</evidence>
<feature type="transmembrane region" description="Helical" evidence="1">
    <location>
        <begin position="6"/>
        <end position="22"/>
    </location>
</feature>
<organism evidence="2 3">
    <name type="scientific">Zhongshania guokunii</name>
    <dbReference type="NCBI Taxonomy" id="641783"/>
    <lineage>
        <taxon>Bacteria</taxon>
        <taxon>Pseudomonadati</taxon>
        <taxon>Pseudomonadota</taxon>
        <taxon>Gammaproteobacteria</taxon>
        <taxon>Cellvibrionales</taxon>
        <taxon>Spongiibacteraceae</taxon>
        <taxon>Zhongshania</taxon>
    </lineage>
</organism>
<keyword evidence="3" id="KW-1185">Reference proteome</keyword>
<name>A0ABV3U6P4_9GAMM</name>
<dbReference type="RefSeq" id="WP_269621322.1">
    <property type="nucleotide sequence ID" value="NZ_JBFRYA010000005.1"/>
</dbReference>
<gene>
    <name evidence="2" type="ORF">AB4876_07060</name>
</gene>
<keyword evidence="1" id="KW-1133">Transmembrane helix</keyword>
<protein>
    <submittedName>
        <fullName evidence="2">Uncharacterized protein</fullName>
    </submittedName>
</protein>
<comment type="caution">
    <text evidence="2">The sequence shown here is derived from an EMBL/GenBank/DDBJ whole genome shotgun (WGS) entry which is preliminary data.</text>
</comment>
<dbReference type="EMBL" id="JBFRYA010000005">
    <property type="protein sequence ID" value="MEX1668664.1"/>
    <property type="molecule type" value="Genomic_DNA"/>
</dbReference>
<accession>A0ABV3U6P4</accession>